<reference evidence="1" key="1">
    <citation type="submission" date="2023-05" db="EMBL/GenBank/DDBJ databases">
        <title>Comparative genomics of Bacillaceae isolates and their secondary metabolite potential.</title>
        <authorList>
            <person name="Song L."/>
            <person name="Nielsen L.J."/>
            <person name="Mohite O."/>
            <person name="Xu X."/>
            <person name="Weber T."/>
            <person name="Kovacs A.T."/>
        </authorList>
    </citation>
    <scope>NUCLEOTIDE SEQUENCE</scope>
    <source>
        <strain evidence="1">B2_4</strain>
    </source>
</reference>
<proteinExistence type="predicted"/>
<evidence type="ECO:0000313" key="1">
    <source>
        <dbReference type="EMBL" id="WHX50173.1"/>
    </source>
</evidence>
<organism evidence="1 2">
    <name type="scientific">Paenibacillus woosongensis</name>
    <dbReference type="NCBI Taxonomy" id="307580"/>
    <lineage>
        <taxon>Bacteria</taxon>
        <taxon>Bacillati</taxon>
        <taxon>Bacillota</taxon>
        <taxon>Bacilli</taxon>
        <taxon>Bacillales</taxon>
        <taxon>Paenibacillaceae</taxon>
        <taxon>Paenibacillus</taxon>
    </lineage>
</organism>
<dbReference type="EMBL" id="CP126084">
    <property type="protein sequence ID" value="WHX50173.1"/>
    <property type="molecule type" value="Genomic_DNA"/>
</dbReference>
<dbReference type="AlphaFoldDB" id="A0AA95I9J5"/>
<sequence>MLEINSYLLHPDAKTKQWDEIRGQPSIFFININEERVKDILKFIDPLYIEGSIEIKYYGQEVMGVKYWDLIDQLWSYFINMLEEYKVSGRAETYFPDMPVKIELITLQHGMIKFVISDSSFVLPEKEFFSEILNSATFFFEKMQDLFINSDYTHDLERILNLKETLIY</sequence>
<dbReference type="RefSeq" id="WP_283927258.1">
    <property type="nucleotide sequence ID" value="NZ_CP126084.1"/>
</dbReference>
<dbReference type="Proteomes" id="UP001177943">
    <property type="component" value="Chromosome"/>
</dbReference>
<protein>
    <submittedName>
        <fullName evidence="1">Uncharacterized protein</fullName>
    </submittedName>
</protein>
<accession>A0AA95I9J5</accession>
<dbReference type="KEGG" id="pwn:QNH46_05775"/>
<name>A0AA95I9J5_9BACL</name>
<evidence type="ECO:0000313" key="2">
    <source>
        <dbReference type="Proteomes" id="UP001177943"/>
    </source>
</evidence>
<gene>
    <name evidence="1" type="ORF">QNH46_05775</name>
</gene>